<proteinExistence type="predicted"/>
<dbReference type="InterPro" id="IPR028098">
    <property type="entry name" value="Glyco_trans_4-like_N"/>
</dbReference>
<dbReference type="EMBL" id="CCSD01000097">
    <property type="protein sequence ID" value="CDZ91333.1"/>
    <property type="molecule type" value="Genomic_DNA"/>
</dbReference>
<evidence type="ECO:0000313" key="6">
    <source>
        <dbReference type="Proteomes" id="UP000042997"/>
    </source>
</evidence>
<accession>A0A098BRH9</accession>
<dbReference type="SUPFAM" id="SSF53756">
    <property type="entry name" value="UDP-Glycosyltransferase/glycogen phosphorylase"/>
    <property type="match status" value="2"/>
</dbReference>
<organism evidence="5 6">
    <name type="scientific">Rhodococcus ruber</name>
    <dbReference type="NCBI Taxonomy" id="1830"/>
    <lineage>
        <taxon>Bacteria</taxon>
        <taxon>Bacillati</taxon>
        <taxon>Actinomycetota</taxon>
        <taxon>Actinomycetes</taxon>
        <taxon>Mycobacteriales</taxon>
        <taxon>Nocardiaceae</taxon>
        <taxon>Rhodococcus</taxon>
    </lineage>
</organism>
<evidence type="ECO:0000259" key="3">
    <source>
        <dbReference type="Pfam" id="PF00534"/>
    </source>
</evidence>
<dbReference type="GO" id="GO:0016757">
    <property type="term" value="F:glycosyltransferase activity"/>
    <property type="evidence" value="ECO:0007669"/>
    <property type="project" value="UniProtKB-KW"/>
</dbReference>
<reference evidence="5 6" key="1">
    <citation type="journal article" date="2014" name="Genome Announc.">
        <title>Draft Genome Sequence of Propane- and Butane-Oxidizing Actinobacterium Rhodococcus ruber IEGM 231.</title>
        <authorList>
            <person name="Ivshina I.B."/>
            <person name="Kuyukina M.S."/>
            <person name="Krivoruchko A.V."/>
            <person name="Barbe V."/>
            <person name="Fischer C."/>
        </authorList>
    </citation>
    <scope>NUCLEOTIDE SEQUENCE [LARGE SCALE GENOMIC DNA]</scope>
</reference>
<sequence>MSTQQPVRVMFVVPDLRIGGAERHAVTLLPRLDPDRFTARLICIGSEGELFGELQAQGISAHALHRSKRQALRALVELRREMRLFAPDVVVTRGYSAESLGRIAAVWARVPHLSVWVHNCGDIDPRSRWRRICDKVLQPFTDMFLGVARAQTRYLTEDLGIPQRKIRVVHNGVEPHEFIPSPNRDVAVALGIPSHEPIVGIVAALRPEKDHRTLLRAARRVLAEVPETWFLVVGDGPERARLERFARELGIADRVVFTGARSDVRDVLRALDIFALTSSTVECFPIALLEAMATARPAVCTDVGGVSELLDEGTTGILVPPANPEALAEALLTLLRSPDLRWRFGQAARARVESSFTLTQSVAESERALEEAAGPPRSPVRLTLVLDRTFVGGIETVMLDVFRRLDRRLVLPRLVCLHEAGPLADDYRDAGIQVEVLDRRNRWDLTTLPKLIDTLRRDRTDAVLVTHHHRAALALGRIAAHAAGVRADLVAVHDMDLVSQGGRCLPRWTVASLWLADAMILLGHSQRDYLHAHEGVGRSRWSRTSEVVIPNGIAVGDPPTGEDRVRARQALDLGPEDFVVAVVARLSAQKAHHVLFEAFSKALPLLRPARLVVVGDGERMEELICLAEKLGIADRVLFVGTRRDVAVLLPGFDVTCLSSVHEAMPLAVLESMAAAVPVVATDCGCLSDLITDGAEGYLVPVGDVEGLADGLLALSRDPELRVQMGKRARMRVEQNFRIEDTARAYEQLLVETLGGQR</sequence>
<evidence type="ECO:0000259" key="4">
    <source>
        <dbReference type="Pfam" id="PF13439"/>
    </source>
</evidence>
<protein>
    <submittedName>
        <fullName evidence="5">Putative glycosyltransferase</fullName>
        <ecNumber evidence="5">2.4.-.-</ecNumber>
    </submittedName>
</protein>
<name>A0A098BRH9_9NOCA</name>
<dbReference type="AlphaFoldDB" id="A0A098BRH9"/>
<dbReference type="PANTHER" id="PTHR12526">
    <property type="entry name" value="GLYCOSYLTRANSFERASE"/>
    <property type="match status" value="1"/>
</dbReference>
<evidence type="ECO:0000313" key="5">
    <source>
        <dbReference type="EMBL" id="CDZ91333.1"/>
    </source>
</evidence>
<feature type="domain" description="Glycosyl transferase family 1" evidence="3">
    <location>
        <begin position="190"/>
        <end position="350"/>
    </location>
</feature>
<evidence type="ECO:0000256" key="2">
    <source>
        <dbReference type="ARBA" id="ARBA00022679"/>
    </source>
</evidence>
<dbReference type="Proteomes" id="UP000042997">
    <property type="component" value="Unassembled WGS sequence"/>
</dbReference>
<feature type="domain" description="Glycosyltransferase subfamily 4-like N-terminal" evidence="4">
    <location>
        <begin position="391"/>
        <end position="553"/>
    </location>
</feature>
<keyword evidence="2 5" id="KW-0808">Transferase</keyword>
<dbReference type="Gene3D" id="3.40.50.2000">
    <property type="entry name" value="Glycogen Phosphorylase B"/>
    <property type="match status" value="4"/>
</dbReference>
<evidence type="ECO:0000256" key="1">
    <source>
        <dbReference type="ARBA" id="ARBA00022676"/>
    </source>
</evidence>
<dbReference type="Pfam" id="PF00534">
    <property type="entry name" value="Glycos_transf_1"/>
    <property type="match status" value="2"/>
</dbReference>
<dbReference type="EC" id="2.4.-.-" evidence="5"/>
<feature type="domain" description="Glycosyltransferase subfamily 4-like N-terminal" evidence="4">
    <location>
        <begin position="18"/>
        <end position="175"/>
    </location>
</feature>
<gene>
    <name evidence="5" type="ORF">RHRU231_820103</name>
</gene>
<dbReference type="InterPro" id="IPR001296">
    <property type="entry name" value="Glyco_trans_1"/>
</dbReference>
<dbReference type="Pfam" id="PF13439">
    <property type="entry name" value="Glyco_transf_4"/>
    <property type="match status" value="2"/>
</dbReference>
<feature type="domain" description="Glycosyl transferase family 1" evidence="3">
    <location>
        <begin position="567"/>
        <end position="729"/>
    </location>
</feature>
<keyword evidence="1 5" id="KW-0328">Glycosyltransferase</keyword>
<dbReference type="RefSeq" id="WP_202637509.1">
    <property type="nucleotide sequence ID" value="NZ_CP023714.1"/>
</dbReference>